<evidence type="ECO:0000313" key="2">
    <source>
        <dbReference type="EMBL" id="GFS51665.1"/>
    </source>
</evidence>
<name>A0A8X6KIM2_9ARAC</name>
<keyword evidence="3" id="KW-1185">Reference proteome</keyword>
<gene>
    <name evidence="2" type="ORF">TNIN_381051</name>
</gene>
<feature type="non-terminal residue" evidence="2">
    <location>
        <position position="1"/>
    </location>
</feature>
<comment type="caution">
    <text evidence="2">The sequence shown here is derived from an EMBL/GenBank/DDBJ whole genome shotgun (WGS) entry which is preliminary data.</text>
</comment>
<protein>
    <submittedName>
        <fullName evidence="2">Uncharacterized protein</fullName>
    </submittedName>
</protein>
<evidence type="ECO:0000313" key="3">
    <source>
        <dbReference type="Proteomes" id="UP000886998"/>
    </source>
</evidence>
<dbReference type="Proteomes" id="UP000886998">
    <property type="component" value="Unassembled WGS sequence"/>
</dbReference>
<dbReference type="AlphaFoldDB" id="A0A8X6KIM2"/>
<dbReference type="EMBL" id="BMAV01026573">
    <property type="protein sequence ID" value="GFS51665.1"/>
    <property type="molecule type" value="Genomic_DNA"/>
</dbReference>
<proteinExistence type="predicted"/>
<reference evidence="2" key="1">
    <citation type="submission" date="2020-08" db="EMBL/GenBank/DDBJ databases">
        <title>Multicomponent nature underlies the extraordinary mechanical properties of spider dragline silk.</title>
        <authorList>
            <person name="Kono N."/>
            <person name="Nakamura H."/>
            <person name="Mori M."/>
            <person name="Yoshida Y."/>
            <person name="Ohtoshi R."/>
            <person name="Malay A.D."/>
            <person name="Moran D.A.P."/>
            <person name="Tomita M."/>
            <person name="Numata K."/>
            <person name="Arakawa K."/>
        </authorList>
    </citation>
    <scope>NUCLEOTIDE SEQUENCE</scope>
</reference>
<feature type="compositionally biased region" description="Basic residues" evidence="1">
    <location>
        <begin position="87"/>
        <end position="98"/>
    </location>
</feature>
<sequence length="118" mass="13539">MSEMETDSQIPVNDCSRKQTICNEIEGRDIVASHYEDFDKTPDTAENHEMKEILRAALKETLQKKADLCVCTNPTEIITIPKSDKNKIKKKKKKRKIKKDSSEDFAFPKKTTRPVSPL</sequence>
<feature type="region of interest" description="Disordered" evidence="1">
    <location>
        <begin position="85"/>
        <end position="118"/>
    </location>
</feature>
<evidence type="ECO:0000256" key="1">
    <source>
        <dbReference type="SAM" id="MobiDB-lite"/>
    </source>
</evidence>
<accession>A0A8X6KIM2</accession>
<organism evidence="2 3">
    <name type="scientific">Trichonephila inaurata madagascariensis</name>
    <dbReference type="NCBI Taxonomy" id="2747483"/>
    <lineage>
        <taxon>Eukaryota</taxon>
        <taxon>Metazoa</taxon>
        <taxon>Ecdysozoa</taxon>
        <taxon>Arthropoda</taxon>
        <taxon>Chelicerata</taxon>
        <taxon>Arachnida</taxon>
        <taxon>Araneae</taxon>
        <taxon>Araneomorphae</taxon>
        <taxon>Entelegynae</taxon>
        <taxon>Araneoidea</taxon>
        <taxon>Nephilidae</taxon>
        <taxon>Trichonephila</taxon>
        <taxon>Trichonephila inaurata</taxon>
    </lineage>
</organism>